<name>A0ABV9DVI0_9ACTN</name>
<dbReference type="Pfam" id="PF00440">
    <property type="entry name" value="TetR_N"/>
    <property type="match status" value="1"/>
</dbReference>
<protein>
    <submittedName>
        <fullName evidence="5">TetR/AcrR family transcriptional regulator</fullName>
    </submittedName>
</protein>
<keyword evidence="6" id="KW-1185">Reference proteome</keyword>
<dbReference type="InterPro" id="IPR001647">
    <property type="entry name" value="HTH_TetR"/>
</dbReference>
<dbReference type="RefSeq" id="WP_378573099.1">
    <property type="nucleotide sequence ID" value="NZ_JBHSFQ010000007.1"/>
</dbReference>
<dbReference type="InterPro" id="IPR009057">
    <property type="entry name" value="Homeodomain-like_sf"/>
</dbReference>
<sequence>MSTGRRPRVSIERRREQILAAALKEFSHKGLHGGSTVTIAKDVEISHPNLFRVFSTKKGLFVAVLERVFATVERDVFLPGEKADTEHLETMANAWGVLMEQRELMLMLLQGYASCEDPDIRDMMHGWTKKTVDRFAALPGAGADVAHDFFAAGMLFMVGAALDLPAPSLDDPERTLYLSRTPPRDRAGEDGPRS</sequence>
<accession>A0ABV9DVI0</accession>
<evidence type="ECO:0000256" key="3">
    <source>
        <dbReference type="SAM" id="MobiDB-lite"/>
    </source>
</evidence>
<feature type="compositionally biased region" description="Basic and acidic residues" evidence="3">
    <location>
        <begin position="182"/>
        <end position="194"/>
    </location>
</feature>
<dbReference type="Proteomes" id="UP001595923">
    <property type="component" value="Unassembled WGS sequence"/>
</dbReference>
<reference evidence="6" key="1">
    <citation type="journal article" date="2019" name="Int. J. Syst. Evol. Microbiol.">
        <title>The Global Catalogue of Microorganisms (GCM) 10K type strain sequencing project: providing services to taxonomists for standard genome sequencing and annotation.</title>
        <authorList>
            <consortium name="The Broad Institute Genomics Platform"/>
            <consortium name="The Broad Institute Genome Sequencing Center for Infectious Disease"/>
            <person name="Wu L."/>
            <person name="Ma J."/>
        </authorList>
    </citation>
    <scope>NUCLEOTIDE SEQUENCE [LARGE SCALE GENOMIC DNA]</scope>
    <source>
        <strain evidence="6">XZYJ18</strain>
    </source>
</reference>
<evidence type="ECO:0000256" key="2">
    <source>
        <dbReference type="PROSITE-ProRule" id="PRU00335"/>
    </source>
</evidence>
<evidence type="ECO:0000313" key="6">
    <source>
        <dbReference type="Proteomes" id="UP001595923"/>
    </source>
</evidence>
<evidence type="ECO:0000313" key="5">
    <source>
        <dbReference type="EMBL" id="MFC4562146.1"/>
    </source>
</evidence>
<dbReference type="SUPFAM" id="SSF46689">
    <property type="entry name" value="Homeodomain-like"/>
    <property type="match status" value="1"/>
</dbReference>
<organism evidence="5 6">
    <name type="scientific">Nocardiopsis mangrovi</name>
    <dbReference type="NCBI Taxonomy" id="1179818"/>
    <lineage>
        <taxon>Bacteria</taxon>
        <taxon>Bacillati</taxon>
        <taxon>Actinomycetota</taxon>
        <taxon>Actinomycetes</taxon>
        <taxon>Streptosporangiales</taxon>
        <taxon>Nocardiopsidaceae</taxon>
        <taxon>Nocardiopsis</taxon>
    </lineage>
</organism>
<dbReference type="InterPro" id="IPR050109">
    <property type="entry name" value="HTH-type_TetR-like_transc_reg"/>
</dbReference>
<keyword evidence="1 2" id="KW-0238">DNA-binding</keyword>
<proteinExistence type="predicted"/>
<feature type="region of interest" description="Disordered" evidence="3">
    <location>
        <begin position="171"/>
        <end position="194"/>
    </location>
</feature>
<dbReference type="PANTHER" id="PTHR30055:SF146">
    <property type="entry name" value="HTH-TYPE TRANSCRIPTIONAL DUAL REGULATOR CECR"/>
    <property type="match status" value="1"/>
</dbReference>
<dbReference type="EMBL" id="JBHSFQ010000007">
    <property type="protein sequence ID" value="MFC4562146.1"/>
    <property type="molecule type" value="Genomic_DNA"/>
</dbReference>
<evidence type="ECO:0000259" key="4">
    <source>
        <dbReference type="PROSITE" id="PS50977"/>
    </source>
</evidence>
<feature type="DNA-binding region" description="H-T-H motif" evidence="2">
    <location>
        <begin position="35"/>
        <end position="54"/>
    </location>
</feature>
<dbReference type="Gene3D" id="1.10.357.10">
    <property type="entry name" value="Tetracycline Repressor, domain 2"/>
    <property type="match status" value="1"/>
</dbReference>
<gene>
    <name evidence="5" type="ORF">ACFO4E_09785</name>
</gene>
<dbReference type="PROSITE" id="PS50977">
    <property type="entry name" value="HTH_TETR_2"/>
    <property type="match status" value="1"/>
</dbReference>
<evidence type="ECO:0000256" key="1">
    <source>
        <dbReference type="ARBA" id="ARBA00023125"/>
    </source>
</evidence>
<dbReference type="PANTHER" id="PTHR30055">
    <property type="entry name" value="HTH-TYPE TRANSCRIPTIONAL REGULATOR RUTR"/>
    <property type="match status" value="1"/>
</dbReference>
<comment type="caution">
    <text evidence="5">The sequence shown here is derived from an EMBL/GenBank/DDBJ whole genome shotgun (WGS) entry which is preliminary data.</text>
</comment>
<feature type="domain" description="HTH tetR-type" evidence="4">
    <location>
        <begin position="12"/>
        <end position="72"/>
    </location>
</feature>